<feature type="domain" description="AAA+ ATPase" evidence="13">
    <location>
        <begin position="625"/>
        <end position="772"/>
    </location>
</feature>
<dbReference type="PANTHER" id="PTHR10763:SF23">
    <property type="entry name" value="ORIGIN RECOGNITION COMPLEX SUBUNIT 1"/>
    <property type="match status" value="1"/>
</dbReference>
<dbReference type="InParanoid" id="A0A6P7FC55"/>
<dbReference type="AlphaFoldDB" id="A0A6P7FC55"/>
<protein>
    <recommendedName>
        <fullName evidence="3 11">Origin recognition complex subunit 1</fullName>
    </recommendedName>
</protein>
<reference evidence="14" key="1">
    <citation type="submission" date="2025-08" db="UniProtKB">
        <authorList>
            <consortium name="RefSeq"/>
        </authorList>
    </citation>
    <scope>IDENTIFICATION</scope>
    <source>
        <tissue evidence="14">Whole insect</tissue>
    </source>
</reference>
<keyword evidence="5" id="KW-0479">Metal-binding</keyword>
<evidence type="ECO:0000256" key="12">
    <source>
        <dbReference type="SAM" id="MobiDB-lite"/>
    </source>
</evidence>
<sequence length="954" mass="107744">MSTLPSSPSFKQYRKIRFGNVIYYENDVILFTDVDGSEVGIINYIYDSNDENLLNIRKYVFARKLNKVFKKQGLEYDKQNEVVQDLSQCYDISLKQIIRKCTIAFLCPEDNVFYIDKNRFDTTECYSCRFSIKGNQLFPLFSESNTSLSDNTLFTPTTKILSENNNTPNQTMTLNNSIEVCFDNEYYSPTQRNLVKRNLNKSFGNSPSTKNNSILNYSIESLSDDDNDRLVLKLKVSKNTRSPTKRNAIPTENTVSSPPKIRKSGRSTTRKSYADYLSPIKINKRFGYQDKSSDDEDFKTTRTTPKRTPIVNKEKLTSISSSKRKVKPPQHYAEESKSMYQRTPRGTPARKSLKLSVAESNNSPTRSSRRKALHSSSEDDNLGVIGTLENENLNDSLRTNLFKSALVKAPRDENNKNLINVAESSDSETDDNENNTKDLNKSFTNTLRVNLKKLNLSNEENVSGSQDASDELRKDLNNKSVTNVLRVHLMKLNVSNEDNSCGQIDSDEASTPKKVSRRKVSTPKSTKTAVRTPRSVKTSKTVSKSPEKTPRGTPRTPKNTAKLIREGIVTPSMQERSKKIKGDTTPLMKARSQLHVSYIPESLPCREKEYCDIYNFVEGKLLDGCGGCMYISGVPGTGKTATVTSVMRQLESSKGVPKFKFVNVNGMRLTEPRQAYVEILKQLTGKTVSWEQAQNSLEEIFVKSKKKESIVMLIDELDILCTKRQDVVYNLLDWPTKAKYQLVVISIANTMDLPERLLMNRVTSRLGLTRLTFQAYTFKQLQEIVMKRLFGTDSFNPDAVQFVARKVASVSGDARRALDICRRAAEIAESEGKSQLVTMTHVNEALNAMITQPKVLAIKHCSKLEQIIMQSIVAEVERTGVEETTFCDVYKMLVTCSAIEGFKMVSSTIAQRAVCRLSASRLILADQKCNNIHQKIILNVSIDDVYYALQKNNG</sequence>
<dbReference type="Pfam" id="PF22606">
    <property type="entry name" value="Cdc6-ORC-like_ATPase_lid"/>
    <property type="match status" value="1"/>
</dbReference>
<dbReference type="InterPro" id="IPR003959">
    <property type="entry name" value="ATPase_AAA_core"/>
</dbReference>
<evidence type="ECO:0000256" key="5">
    <source>
        <dbReference type="ARBA" id="ARBA00022723"/>
    </source>
</evidence>
<evidence type="ECO:0000256" key="7">
    <source>
        <dbReference type="ARBA" id="ARBA00022840"/>
    </source>
</evidence>
<dbReference type="Gene3D" id="2.30.30.490">
    <property type="match status" value="1"/>
</dbReference>
<dbReference type="InterPro" id="IPR015163">
    <property type="entry name" value="Cdc6_C"/>
</dbReference>
<accession>A0A6P7FC55</accession>
<evidence type="ECO:0000256" key="4">
    <source>
        <dbReference type="ARBA" id="ARBA00022705"/>
    </source>
</evidence>
<dbReference type="SMART" id="SM00382">
    <property type="entry name" value="AAA"/>
    <property type="match status" value="1"/>
</dbReference>
<dbReference type="OrthoDB" id="1926878at2759"/>
<evidence type="ECO:0000259" key="13">
    <source>
        <dbReference type="SMART" id="SM00382"/>
    </source>
</evidence>
<dbReference type="Pfam" id="PF09079">
    <property type="entry name" value="WHD_Cdc6"/>
    <property type="match status" value="1"/>
</dbReference>
<dbReference type="Gene3D" id="3.40.50.300">
    <property type="entry name" value="P-loop containing nucleotide triphosphate hydrolases"/>
    <property type="match status" value="1"/>
</dbReference>
<dbReference type="InterPro" id="IPR043151">
    <property type="entry name" value="BAH_sf"/>
</dbReference>
<dbReference type="InterPro" id="IPR003593">
    <property type="entry name" value="AAA+_ATPase"/>
</dbReference>
<keyword evidence="8" id="KW-0460">Magnesium</keyword>
<feature type="region of interest" description="Disordered" evidence="12">
    <location>
        <begin position="417"/>
        <end position="442"/>
    </location>
</feature>
<evidence type="ECO:0000256" key="1">
    <source>
        <dbReference type="ARBA" id="ARBA00004123"/>
    </source>
</evidence>
<dbReference type="PANTHER" id="PTHR10763">
    <property type="entry name" value="CELL DIVISION CONTROL PROTEIN 6-RELATED"/>
    <property type="match status" value="1"/>
</dbReference>
<keyword evidence="4 11" id="KW-0235">DNA replication</keyword>
<keyword evidence="7 11" id="KW-0067">ATP-binding</keyword>
<evidence type="ECO:0000256" key="6">
    <source>
        <dbReference type="ARBA" id="ARBA00022741"/>
    </source>
</evidence>
<proteinExistence type="inferred from homology"/>
<dbReference type="FunFam" id="1.10.8.60:FF:000062">
    <property type="entry name" value="Origin recognition complex subunit 1"/>
    <property type="match status" value="1"/>
</dbReference>
<dbReference type="KEGG" id="dvv:114326804"/>
<keyword evidence="10 11" id="KW-0539">Nucleus</keyword>
<feature type="compositionally biased region" description="Low complexity" evidence="12">
    <location>
        <begin position="532"/>
        <end position="544"/>
    </location>
</feature>
<keyword evidence="6 11" id="KW-0547">Nucleotide-binding</keyword>
<dbReference type="GO" id="GO:0005664">
    <property type="term" value="C:nuclear origin of replication recognition complex"/>
    <property type="evidence" value="ECO:0007669"/>
    <property type="project" value="TreeGrafter"/>
</dbReference>
<feature type="region of interest" description="Disordered" evidence="12">
    <location>
        <begin position="497"/>
        <end position="558"/>
    </location>
</feature>
<dbReference type="GO" id="GO:0005524">
    <property type="term" value="F:ATP binding"/>
    <property type="evidence" value="ECO:0007669"/>
    <property type="project" value="UniProtKB-KW"/>
</dbReference>
<evidence type="ECO:0000256" key="3">
    <source>
        <dbReference type="ARBA" id="ARBA00019081"/>
    </source>
</evidence>
<dbReference type="CDD" id="cd00009">
    <property type="entry name" value="AAA"/>
    <property type="match status" value="1"/>
</dbReference>
<dbReference type="GO" id="GO:0016887">
    <property type="term" value="F:ATP hydrolysis activity"/>
    <property type="evidence" value="ECO:0007669"/>
    <property type="project" value="InterPro"/>
</dbReference>
<dbReference type="Pfam" id="PF00004">
    <property type="entry name" value="AAA"/>
    <property type="match status" value="1"/>
</dbReference>
<dbReference type="GO" id="GO:0046872">
    <property type="term" value="F:metal ion binding"/>
    <property type="evidence" value="ECO:0007669"/>
    <property type="project" value="UniProtKB-KW"/>
</dbReference>
<keyword evidence="9 11" id="KW-0238">DNA-binding</keyword>
<comment type="subcellular location">
    <subcellularLocation>
        <location evidence="1 11">Nucleus</location>
    </subcellularLocation>
</comment>
<evidence type="ECO:0000256" key="2">
    <source>
        <dbReference type="ARBA" id="ARBA00008398"/>
    </source>
</evidence>
<dbReference type="GO" id="GO:0033314">
    <property type="term" value="P:mitotic DNA replication checkpoint signaling"/>
    <property type="evidence" value="ECO:0007669"/>
    <property type="project" value="TreeGrafter"/>
</dbReference>
<organism evidence="14">
    <name type="scientific">Diabrotica virgifera virgifera</name>
    <name type="common">western corn rootworm</name>
    <dbReference type="NCBI Taxonomy" id="50390"/>
    <lineage>
        <taxon>Eukaryota</taxon>
        <taxon>Metazoa</taxon>
        <taxon>Ecdysozoa</taxon>
        <taxon>Arthropoda</taxon>
        <taxon>Hexapoda</taxon>
        <taxon>Insecta</taxon>
        <taxon>Pterygota</taxon>
        <taxon>Neoptera</taxon>
        <taxon>Endopterygota</taxon>
        <taxon>Coleoptera</taxon>
        <taxon>Polyphaga</taxon>
        <taxon>Cucujiformia</taxon>
        <taxon>Chrysomeloidea</taxon>
        <taxon>Chrysomelidae</taxon>
        <taxon>Galerucinae</taxon>
        <taxon>Diabroticina</taxon>
        <taxon>Diabroticites</taxon>
        <taxon>Diabrotica</taxon>
    </lineage>
</organism>
<dbReference type="GO" id="GO:0003688">
    <property type="term" value="F:DNA replication origin binding"/>
    <property type="evidence" value="ECO:0007669"/>
    <property type="project" value="TreeGrafter"/>
</dbReference>
<name>A0A6P7FC55_DIAVI</name>
<dbReference type="RefSeq" id="XP_028131053.1">
    <property type="nucleotide sequence ID" value="XM_028275252.1"/>
</dbReference>
<comment type="subunit">
    <text evidence="11">ORC is composed of six subunits.</text>
</comment>
<dbReference type="SUPFAM" id="SSF52540">
    <property type="entry name" value="P-loop containing nucleoside triphosphate hydrolases"/>
    <property type="match status" value="1"/>
</dbReference>
<evidence type="ECO:0000256" key="9">
    <source>
        <dbReference type="ARBA" id="ARBA00023125"/>
    </source>
</evidence>
<dbReference type="InterPro" id="IPR027417">
    <property type="entry name" value="P-loop_NTPase"/>
</dbReference>
<dbReference type="InterPro" id="IPR054425">
    <property type="entry name" value="Cdc6_ORC1-like_ATPase_lid"/>
</dbReference>
<dbReference type="InterPro" id="IPR050311">
    <property type="entry name" value="ORC1/CDC6"/>
</dbReference>
<comment type="similarity">
    <text evidence="2 11">Belongs to the ORC1 family.</text>
</comment>
<evidence type="ECO:0000313" key="14">
    <source>
        <dbReference type="RefSeq" id="XP_028131053.1"/>
    </source>
</evidence>
<dbReference type="GO" id="GO:0006270">
    <property type="term" value="P:DNA replication initiation"/>
    <property type="evidence" value="ECO:0007669"/>
    <property type="project" value="TreeGrafter"/>
</dbReference>
<gene>
    <name evidence="14" type="primary">LOC114326804</name>
</gene>
<dbReference type="FunFam" id="3.40.50.300:FF:000199">
    <property type="entry name" value="Origin recognition complex subunit 1"/>
    <property type="match status" value="1"/>
</dbReference>
<dbReference type="Gene3D" id="1.10.8.60">
    <property type="match status" value="1"/>
</dbReference>
<evidence type="ECO:0000256" key="11">
    <source>
        <dbReference type="RuleBase" id="RU365058"/>
    </source>
</evidence>
<feature type="compositionally biased region" description="Basic residues" evidence="12">
    <location>
        <begin position="260"/>
        <end position="269"/>
    </location>
</feature>
<comment type="function">
    <text evidence="11">Component of the origin recognition complex (ORC) that binds origins of replication. DNA-binding is ATP-dependent, however specific DNA sequences that define origins of replication have not been identified so far. ORC is required to assemble the pre-replication complex necessary to initiate DNA replication.</text>
</comment>
<evidence type="ECO:0000256" key="10">
    <source>
        <dbReference type="ARBA" id="ARBA00023242"/>
    </source>
</evidence>
<evidence type="ECO:0000256" key="8">
    <source>
        <dbReference type="ARBA" id="ARBA00022842"/>
    </source>
</evidence>
<feature type="region of interest" description="Disordered" evidence="12">
    <location>
        <begin position="236"/>
        <end position="383"/>
    </location>
</feature>